<evidence type="ECO:0000259" key="3">
    <source>
        <dbReference type="PROSITE" id="PS50055"/>
    </source>
</evidence>
<comment type="catalytic activity">
    <reaction evidence="1">
        <text>O-phospho-L-tyrosyl-[protein] + H2O = L-tyrosyl-[protein] + phosphate</text>
        <dbReference type="Rhea" id="RHEA:10684"/>
        <dbReference type="Rhea" id="RHEA-COMP:10136"/>
        <dbReference type="Rhea" id="RHEA-COMP:20101"/>
        <dbReference type="ChEBI" id="CHEBI:15377"/>
        <dbReference type="ChEBI" id="CHEBI:43474"/>
        <dbReference type="ChEBI" id="CHEBI:46858"/>
        <dbReference type="ChEBI" id="CHEBI:61978"/>
        <dbReference type="EC" id="3.1.3.48"/>
    </reaction>
</comment>
<dbReference type="InterPro" id="IPR050348">
    <property type="entry name" value="Protein-Tyr_Phosphatase"/>
</dbReference>
<feature type="domain" description="Tyrosine specific protein phosphatases" evidence="4">
    <location>
        <begin position="730"/>
        <end position="803"/>
    </location>
</feature>
<dbReference type="AlphaFoldDB" id="A0ABD2Q1S4"/>
<organism evidence="5 6">
    <name type="scientific">Cichlidogyrus casuarinus</name>
    <dbReference type="NCBI Taxonomy" id="1844966"/>
    <lineage>
        <taxon>Eukaryota</taxon>
        <taxon>Metazoa</taxon>
        <taxon>Spiralia</taxon>
        <taxon>Lophotrochozoa</taxon>
        <taxon>Platyhelminthes</taxon>
        <taxon>Monogenea</taxon>
        <taxon>Monopisthocotylea</taxon>
        <taxon>Dactylogyridea</taxon>
        <taxon>Ancyrocephalidae</taxon>
        <taxon>Cichlidogyrus</taxon>
    </lineage>
</organism>
<evidence type="ECO:0000313" key="5">
    <source>
        <dbReference type="EMBL" id="KAL3313494.1"/>
    </source>
</evidence>
<evidence type="ECO:0000256" key="1">
    <source>
        <dbReference type="ARBA" id="ARBA00051722"/>
    </source>
</evidence>
<dbReference type="PROSITE" id="PS50056">
    <property type="entry name" value="TYR_PHOSPHATASE_2"/>
    <property type="match status" value="2"/>
</dbReference>
<dbReference type="Proteomes" id="UP001626550">
    <property type="component" value="Unassembled WGS sequence"/>
</dbReference>
<feature type="transmembrane region" description="Helical" evidence="2">
    <location>
        <begin position="403"/>
        <end position="427"/>
    </location>
</feature>
<feature type="domain" description="Tyrosine-protein phosphatase" evidence="3">
    <location>
        <begin position="903"/>
        <end position="1164"/>
    </location>
</feature>
<protein>
    <recommendedName>
        <fullName evidence="7">Protein-tyrosine-phosphatase</fullName>
    </recommendedName>
</protein>
<dbReference type="InterPro" id="IPR029021">
    <property type="entry name" value="Prot-tyrosine_phosphatase-like"/>
</dbReference>
<dbReference type="FunFam" id="3.90.190.10:FF:000062">
    <property type="entry name" value="Receptor-type tyrosine-protein phosphatase kappa"/>
    <property type="match status" value="1"/>
</dbReference>
<feature type="domain" description="Tyrosine specific protein phosphatases" evidence="4">
    <location>
        <begin position="1079"/>
        <end position="1155"/>
    </location>
</feature>
<dbReference type="PRINTS" id="PR00700">
    <property type="entry name" value="PRTYPHPHTASE"/>
</dbReference>
<dbReference type="SMART" id="SM00404">
    <property type="entry name" value="PTPc_motif"/>
    <property type="match status" value="2"/>
</dbReference>
<reference evidence="5 6" key="1">
    <citation type="submission" date="2024-11" db="EMBL/GenBank/DDBJ databases">
        <title>Adaptive evolution of stress response genes in parasites aligns with host niche diversity.</title>
        <authorList>
            <person name="Hahn C."/>
            <person name="Resl P."/>
        </authorList>
    </citation>
    <scope>NUCLEOTIDE SEQUENCE [LARGE SCALE GENOMIC DNA]</scope>
    <source>
        <strain evidence="5">EGGRZ-B1_66</strain>
        <tissue evidence="5">Body</tissue>
    </source>
</reference>
<keyword evidence="2" id="KW-0472">Membrane</keyword>
<dbReference type="SMART" id="SM00194">
    <property type="entry name" value="PTPc"/>
    <property type="match status" value="2"/>
</dbReference>
<dbReference type="PANTHER" id="PTHR19134:SF531">
    <property type="entry name" value="TYROSINE-PROTEIN PHOSPHATASE LAR"/>
    <property type="match status" value="1"/>
</dbReference>
<dbReference type="SUPFAM" id="SSF49265">
    <property type="entry name" value="Fibronectin type III"/>
    <property type="match status" value="1"/>
</dbReference>
<dbReference type="PROSITE" id="PS00383">
    <property type="entry name" value="TYR_PHOSPHATASE_1"/>
    <property type="match status" value="2"/>
</dbReference>
<dbReference type="GO" id="GO:0004725">
    <property type="term" value="F:protein tyrosine phosphatase activity"/>
    <property type="evidence" value="ECO:0007669"/>
    <property type="project" value="UniProtKB-EC"/>
</dbReference>
<dbReference type="PROSITE" id="PS50055">
    <property type="entry name" value="TYR_PHOSPHATASE_PTP"/>
    <property type="match status" value="2"/>
</dbReference>
<keyword evidence="2" id="KW-0812">Transmembrane</keyword>
<accession>A0ABD2Q1S4</accession>
<dbReference type="InterPro" id="IPR003595">
    <property type="entry name" value="Tyr_Pase_cat"/>
</dbReference>
<feature type="domain" description="Tyrosine-protein phosphatase" evidence="3">
    <location>
        <begin position="543"/>
        <end position="812"/>
    </location>
</feature>
<keyword evidence="2" id="KW-1133">Transmembrane helix</keyword>
<gene>
    <name evidence="5" type="ORF">Ciccas_007905</name>
</gene>
<evidence type="ECO:0008006" key="7">
    <source>
        <dbReference type="Google" id="ProtNLM"/>
    </source>
</evidence>
<dbReference type="InterPro" id="IPR000387">
    <property type="entry name" value="Tyr_Pase_dom"/>
</dbReference>
<sequence>MVLVQTQQQQTSSQLTDYFKFAVYWRGIQSLDWQRLETSGPVTSANFSLGARDKAPFLVKVAGVNWRNVEGASSEATEALQLIDRPLRMRLISIKSCVLDPDDSARRVRLTWQLNWVAFPGLLTDDLLHFKLNYTGVSQFETTDGELLKRLQREREQISFPSQQSSMNFEHTLTGLLPNTLYRVSVRAMFKKLPPTLPLQVAEIDCPKTSSGVPLFVPAPQPVNQTERSVSLKLRKPEADYGEPSFYQILYALPAESDKIYVYSDFSKHELWPSSNQASLFQLDKAKLIAGRRRVKRSLSNQSSNHIAFSLQACVEENRCSHSDWLLPVAWNLLDTATSTVRPGPVQDDPLWPAVQYYRANAGPRIQGDDSESPWTFPKDVAAPADGSRDEGHVGTAIFSFPLIWTILSILGIMLLIFGVAAMLLLCSRRQKVVKPHKPVSDKPMMLPAQHCYSMEPVTPVPSSIENTMRYSSFTPAANSCFSVETLPLLSNVGGQESSELFTNVQRALSLRTSGNRFSTSVIPADALAEHVNMLKLNNCSLMANEFDSIDPGGQYSWECSNRPNNRPKNRYANVVAYDHSRVILKHVQSIDSKGIRRIEADSDYINANYVDGYRQKRAYIATQGPVSNTMCDFWRMVWENNTSLIVAMTRLEEKVRSKCECYWPMEEGETPHVYEEMEVSLVDCLELAYYTLRTLVVKNLATQEERQVKHFQYTAWPDHGSPRHPAPILMFIERINQTRAELESTAPTVVHCSAGVGRTGALIAIDMLLAQLTQEAAVNVKQVVSQLRSQRNFMVQTQDQYEFIYEAVLEAAIALPNSQLFIEQFPMRLNQLCQVLRNNQDGKLYTGLVIEFRRLQSQAMLNDSTINCDQMIQRGLLCPLDPDSASRVGSLFDQADEPRLVATLPCNMAKNQSLEIVPYNSNRVCLQGAADYINASYIDGYLTRVAYIATQTPLDSTVGDFWRMIWESKSCIIVKLNSIINSEYAMETTKPYWPRRTAVHYENLTVEPIAEFSMTSFILREFRLTDRSNGVWRTIRQFDVSESLMHLATYTPVDFEVETRGGQHSVLLSEPQHKEAAAALLECIGQAHTTKNQFGIDGPITVHCDVGAGRTGIFLAVSLLIQRIRMEGVVDIYQTVKMLRWQRRGLVESVQDYAFCHAAILEYLHSLEHNI</sequence>
<evidence type="ECO:0000259" key="4">
    <source>
        <dbReference type="PROSITE" id="PS50056"/>
    </source>
</evidence>
<proteinExistence type="predicted"/>
<dbReference type="SUPFAM" id="SSF52799">
    <property type="entry name" value="(Phosphotyrosine protein) phosphatases II"/>
    <property type="match status" value="2"/>
</dbReference>
<dbReference type="InterPro" id="IPR016130">
    <property type="entry name" value="Tyr_Pase_AS"/>
</dbReference>
<evidence type="ECO:0000256" key="2">
    <source>
        <dbReference type="SAM" id="Phobius"/>
    </source>
</evidence>
<name>A0ABD2Q1S4_9PLAT</name>
<dbReference type="PANTHER" id="PTHR19134">
    <property type="entry name" value="RECEPTOR-TYPE TYROSINE-PROTEIN PHOSPHATASE"/>
    <property type="match status" value="1"/>
</dbReference>
<dbReference type="Gene3D" id="3.90.190.10">
    <property type="entry name" value="Protein tyrosine phosphatase superfamily"/>
    <property type="match status" value="2"/>
</dbReference>
<dbReference type="InterPro" id="IPR000242">
    <property type="entry name" value="PTP_cat"/>
</dbReference>
<evidence type="ECO:0000313" key="6">
    <source>
        <dbReference type="Proteomes" id="UP001626550"/>
    </source>
</evidence>
<keyword evidence="6" id="KW-1185">Reference proteome</keyword>
<dbReference type="InterPro" id="IPR036116">
    <property type="entry name" value="FN3_sf"/>
</dbReference>
<comment type="caution">
    <text evidence="5">The sequence shown here is derived from an EMBL/GenBank/DDBJ whole genome shotgun (WGS) entry which is preliminary data.</text>
</comment>
<dbReference type="Pfam" id="PF00102">
    <property type="entry name" value="Y_phosphatase"/>
    <property type="match status" value="2"/>
</dbReference>
<dbReference type="EMBL" id="JBJKFK010001291">
    <property type="protein sequence ID" value="KAL3313494.1"/>
    <property type="molecule type" value="Genomic_DNA"/>
</dbReference>